<dbReference type="GO" id="GO:0005886">
    <property type="term" value="C:plasma membrane"/>
    <property type="evidence" value="ECO:0007669"/>
    <property type="project" value="InterPro"/>
</dbReference>
<gene>
    <name evidence="6" type="ORF">LSP00402_LOCUS15570</name>
</gene>
<dbReference type="EMBL" id="HBHP01025100">
    <property type="protein sequence ID" value="CAD9771580.1"/>
    <property type="molecule type" value="Transcribed_RNA"/>
</dbReference>
<reference evidence="6" key="1">
    <citation type="submission" date="2021-01" db="EMBL/GenBank/DDBJ databases">
        <authorList>
            <person name="Corre E."/>
            <person name="Pelletier E."/>
            <person name="Niang G."/>
            <person name="Scheremetjew M."/>
            <person name="Finn R."/>
            <person name="Kale V."/>
            <person name="Holt S."/>
            <person name="Cochrane G."/>
            <person name="Meng A."/>
            <person name="Brown T."/>
            <person name="Cohen L."/>
        </authorList>
    </citation>
    <scope>NUCLEOTIDE SEQUENCE</scope>
    <source>
        <strain evidence="6">CCMP622</strain>
    </source>
</reference>
<comment type="subcellular location">
    <subcellularLocation>
        <location evidence="1">Membrane</location>
    </subcellularLocation>
</comment>
<dbReference type="InterPro" id="IPR043202">
    <property type="entry name" value="Band-7_stomatin-like"/>
</dbReference>
<organism evidence="6">
    <name type="scientific">Lotharella oceanica</name>
    <dbReference type="NCBI Taxonomy" id="641309"/>
    <lineage>
        <taxon>Eukaryota</taxon>
        <taxon>Sar</taxon>
        <taxon>Rhizaria</taxon>
        <taxon>Cercozoa</taxon>
        <taxon>Chlorarachniophyceae</taxon>
        <taxon>Lotharella</taxon>
    </lineage>
</organism>
<evidence type="ECO:0000313" key="6">
    <source>
        <dbReference type="EMBL" id="CAD9771580.1"/>
    </source>
</evidence>
<dbReference type="InterPro" id="IPR001972">
    <property type="entry name" value="Stomatin_HflK_fam"/>
</dbReference>
<dbReference type="SMART" id="SM00244">
    <property type="entry name" value="PHB"/>
    <property type="match status" value="1"/>
</dbReference>
<feature type="transmembrane region" description="Helical" evidence="4">
    <location>
        <begin position="39"/>
        <end position="68"/>
    </location>
</feature>
<dbReference type="PANTHER" id="PTHR10264:SF19">
    <property type="entry name" value="AT06885P-RELATED"/>
    <property type="match status" value="1"/>
</dbReference>
<keyword evidence="4" id="KW-0812">Transmembrane</keyword>
<dbReference type="FunFam" id="3.30.479.30:FF:000004">
    <property type="entry name" value="Putative membrane protease family, stomatin"/>
    <property type="match status" value="1"/>
</dbReference>
<proteinExistence type="inferred from homology"/>
<evidence type="ECO:0000256" key="4">
    <source>
        <dbReference type="SAM" id="Phobius"/>
    </source>
</evidence>
<sequence>MTTYEHKVEMSPLNDHKDELKEIRRLANVQPDEGCFGNAIAGCYAAVISGVLWGLSIMVSLIPLTWLFCVRTLTNYERAVVFRLGKFSSVKEEGMHYLMPFLDTWTVIDLRVQTMDIRGQEMLTKESVTVNVNAVVLYHVNNAKANVMTINKARYATSQLAATAIRSVIGESELDDLLAKREKINARLQRYLDAETDSWGLKVTRVEIKDVTLPKAMQRSMGAQAESERERRAKVIAAEGEVQAAPLLLQAAMQLSKNPASLQLRFLDTLREISAEKNSTVVFPLPLEFLTAFQKRSANIQQESKVPLLTPAMS</sequence>
<dbReference type="GO" id="GO:0098552">
    <property type="term" value="C:side of membrane"/>
    <property type="evidence" value="ECO:0007669"/>
    <property type="project" value="UniProtKB-ARBA"/>
</dbReference>
<comment type="similarity">
    <text evidence="2">Belongs to the band 7/mec-2 family.</text>
</comment>
<dbReference type="PROSITE" id="PS01270">
    <property type="entry name" value="BAND_7"/>
    <property type="match status" value="1"/>
</dbReference>
<name>A0A7S2TXU8_9EUKA</name>
<dbReference type="Gene3D" id="6.10.250.2090">
    <property type="match status" value="1"/>
</dbReference>
<evidence type="ECO:0000256" key="3">
    <source>
        <dbReference type="ARBA" id="ARBA00023136"/>
    </source>
</evidence>
<accession>A0A7S2TXU8</accession>
<dbReference type="Pfam" id="PF01145">
    <property type="entry name" value="Band_7"/>
    <property type="match status" value="1"/>
</dbReference>
<keyword evidence="3 4" id="KW-0472">Membrane</keyword>
<dbReference type="SUPFAM" id="SSF117892">
    <property type="entry name" value="Band 7/SPFH domain"/>
    <property type="match status" value="1"/>
</dbReference>
<dbReference type="CDD" id="cd08826">
    <property type="entry name" value="SPFH_eoslipins_u1"/>
    <property type="match status" value="1"/>
</dbReference>
<feature type="domain" description="Band 7" evidence="5">
    <location>
        <begin position="68"/>
        <end position="225"/>
    </location>
</feature>
<dbReference type="PRINTS" id="PR00721">
    <property type="entry name" value="STOMATIN"/>
</dbReference>
<dbReference type="InterPro" id="IPR018080">
    <property type="entry name" value="Band_7/stomatin-like_CS"/>
</dbReference>
<evidence type="ECO:0000256" key="2">
    <source>
        <dbReference type="ARBA" id="ARBA00008164"/>
    </source>
</evidence>
<keyword evidence="4" id="KW-1133">Transmembrane helix</keyword>
<evidence type="ECO:0000259" key="5">
    <source>
        <dbReference type="SMART" id="SM00244"/>
    </source>
</evidence>
<dbReference type="PANTHER" id="PTHR10264">
    <property type="entry name" value="BAND 7 PROTEIN-RELATED"/>
    <property type="match status" value="1"/>
</dbReference>
<dbReference type="InterPro" id="IPR001107">
    <property type="entry name" value="Band_7"/>
</dbReference>
<protein>
    <recommendedName>
        <fullName evidence="5">Band 7 domain-containing protein</fullName>
    </recommendedName>
</protein>
<dbReference type="AlphaFoldDB" id="A0A7S2TXU8"/>
<dbReference type="Gene3D" id="3.30.479.30">
    <property type="entry name" value="Band 7 domain"/>
    <property type="match status" value="1"/>
</dbReference>
<evidence type="ECO:0000256" key="1">
    <source>
        <dbReference type="ARBA" id="ARBA00004370"/>
    </source>
</evidence>
<dbReference type="InterPro" id="IPR036013">
    <property type="entry name" value="Band_7/SPFH_dom_sf"/>
</dbReference>